<evidence type="ECO:0000259" key="8">
    <source>
        <dbReference type="PROSITE" id="PS50928"/>
    </source>
</evidence>
<comment type="similarity">
    <text evidence="7">Belongs to the binding-protein-dependent transport system permease family.</text>
</comment>
<dbReference type="Proteomes" id="UP000515981">
    <property type="component" value="Chromosome"/>
</dbReference>
<dbReference type="RefSeq" id="WP_118545961.1">
    <property type="nucleotide sequence ID" value="NZ_CP060633.1"/>
</dbReference>
<name>A0A7G9FVU2_9FIRM</name>
<evidence type="ECO:0000313" key="9">
    <source>
        <dbReference type="EMBL" id="QNM02674.1"/>
    </source>
</evidence>
<feature type="transmembrane region" description="Helical" evidence="7">
    <location>
        <begin position="169"/>
        <end position="188"/>
    </location>
</feature>
<feature type="transmembrane region" description="Helical" evidence="7">
    <location>
        <begin position="86"/>
        <end position="107"/>
    </location>
</feature>
<dbReference type="CDD" id="cd06261">
    <property type="entry name" value="TM_PBP2"/>
    <property type="match status" value="1"/>
</dbReference>
<dbReference type="KEGG" id="ssun:H9Q77_00310"/>
<keyword evidence="3" id="KW-1003">Cell membrane</keyword>
<sequence length="306" mass="34569">MKTKKKKSKGERQKILHQNLVAYSFLAPSLIGVICFSLIPLVISLYVSLTDWNFTQGIGNWNFVGLTNFKNLWTDEWFIASVKNTLLFTIVTVPIGLFLAIVIAVLIDEFCHKKVAGVVRVAMYMPHICNIVAISVVWMALYSKYGPFTQLMRALGWQDPPRFLASYEWALPSIMLVVIWASLGYRVFMYSAAITGLPRDLYEAAEIDGANPIQKFFKITVPLLKPTTFFLTITGIISSFKVFGYTNVMTKGGPGSSTYTLVYYIYTSAFQYYKMGYSSAIAVILFIMLLIVTIIQWVHNSKEEKG</sequence>
<feature type="transmembrane region" description="Helical" evidence="7">
    <location>
        <begin position="119"/>
        <end position="141"/>
    </location>
</feature>
<proteinExistence type="inferred from homology"/>
<evidence type="ECO:0000256" key="1">
    <source>
        <dbReference type="ARBA" id="ARBA00004651"/>
    </source>
</evidence>
<dbReference type="SUPFAM" id="SSF161098">
    <property type="entry name" value="MetI-like"/>
    <property type="match status" value="1"/>
</dbReference>
<dbReference type="InterPro" id="IPR000515">
    <property type="entry name" value="MetI-like"/>
</dbReference>
<evidence type="ECO:0000256" key="4">
    <source>
        <dbReference type="ARBA" id="ARBA00022692"/>
    </source>
</evidence>
<reference evidence="9 10" key="1">
    <citation type="submission" date="2020-08" db="EMBL/GenBank/DDBJ databases">
        <authorList>
            <person name="Liu C."/>
            <person name="Sun Q."/>
        </authorList>
    </citation>
    <scope>NUCLEOTIDE SEQUENCE [LARGE SCALE GENOMIC DNA]</scope>
    <source>
        <strain evidence="9 10">NSJ-8</strain>
    </source>
</reference>
<feature type="domain" description="ABC transmembrane type-1" evidence="8">
    <location>
        <begin position="82"/>
        <end position="296"/>
    </location>
</feature>
<dbReference type="Pfam" id="PF00528">
    <property type="entry name" value="BPD_transp_1"/>
    <property type="match status" value="1"/>
</dbReference>
<dbReference type="AlphaFoldDB" id="A0A7G9FVU2"/>
<evidence type="ECO:0000256" key="7">
    <source>
        <dbReference type="RuleBase" id="RU363032"/>
    </source>
</evidence>
<evidence type="ECO:0000256" key="6">
    <source>
        <dbReference type="ARBA" id="ARBA00023136"/>
    </source>
</evidence>
<evidence type="ECO:0000256" key="5">
    <source>
        <dbReference type="ARBA" id="ARBA00022989"/>
    </source>
</evidence>
<keyword evidence="4 7" id="KW-0812">Transmembrane</keyword>
<dbReference type="InterPro" id="IPR051393">
    <property type="entry name" value="ABC_transporter_permease"/>
</dbReference>
<keyword evidence="2 7" id="KW-0813">Transport</keyword>
<organism evidence="9 10">
    <name type="scientific">Simiaoa sunii</name>
    <dbReference type="NCBI Taxonomy" id="2763672"/>
    <lineage>
        <taxon>Bacteria</taxon>
        <taxon>Bacillati</taxon>
        <taxon>Bacillota</taxon>
        <taxon>Clostridia</taxon>
        <taxon>Lachnospirales</taxon>
        <taxon>Lachnospiraceae</taxon>
        <taxon>Simiaoa</taxon>
    </lineage>
</organism>
<dbReference type="GO" id="GO:0055085">
    <property type="term" value="P:transmembrane transport"/>
    <property type="evidence" value="ECO:0007669"/>
    <property type="project" value="InterPro"/>
</dbReference>
<comment type="subcellular location">
    <subcellularLocation>
        <location evidence="1 7">Cell membrane</location>
        <topology evidence="1 7">Multi-pass membrane protein</topology>
    </subcellularLocation>
</comment>
<dbReference type="PROSITE" id="PS50928">
    <property type="entry name" value="ABC_TM1"/>
    <property type="match status" value="1"/>
</dbReference>
<dbReference type="EMBL" id="CP060633">
    <property type="protein sequence ID" value="QNM02674.1"/>
    <property type="molecule type" value="Genomic_DNA"/>
</dbReference>
<keyword evidence="5 7" id="KW-1133">Transmembrane helix</keyword>
<dbReference type="GO" id="GO:0005886">
    <property type="term" value="C:plasma membrane"/>
    <property type="evidence" value="ECO:0007669"/>
    <property type="project" value="UniProtKB-SubCell"/>
</dbReference>
<dbReference type="PANTHER" id="PTHR30193:SF37">
    <property type="entry name" value="INNER MEMBRANE ABC TRANSPORTER PERMEASE PROTEIN YCJO"/>
    <property type="match status" value="1"/>
</dbReference>
<evidence type="ECO:0000256" key="3">
    <source>
        <dbReference type="ARBA" id="ARBA00022475"/>
    </source>
</evidence>
<keyword evidence="10" id="KW-1185">Reference proteome</keyword>
<feature type="transmembrane region" description="Helical" evidence="7">
    <location>
        <begin position="280"/>
        <end position="299"/>
    </location>
</feature>
<gene>
    <name evidence="9" type="ORF">H9Q77_00310</name>
</gene>
<feature type="transmembrane region" description="Helical" evidence="7">
    <location>
        <begin position="20"/>
        <end position="47"/>
    </location>
</feature>
<keyword evidence="6 7" id="KW-0472">Membrane</keyword>
<evidence type="ECO:0000256" key="2">
    <source>
        <dbReference type="ARBA" id="ARBA00022448"/>
    </source>
</evidence>
<accession>A0A7G9FVU2</accession>
<dbReference type="PANTHER" id="PTHR30193">
    <property type="entry name" value="ABC TRANSPORTER PERMEASE PROTEIN"/>
    <property type="match status" value="1"/>
</dbReference>
<dbReference type="InterPro" id="IPR035906">
    <property type="entry name" value="MetI-like_sf"/>
</dbReference>
<protein>
    <submittedName>
        <fullName evidence="9">Sugar ABC transporter permease</fullName>
    </submittedName>
</protein>
<evidence type="ECO:0000313" key="10">
    <source>
        <dbReference type="Proteomes" id="UP000515981"/>
    </source>
</evidence>
<dbReference type="Gene3D" id="1.10.3720.10">
    <property type="entry name" value="MetI-like"/>
    <property type="match status" value="1"/>
</dbReference>